<evidence type="ECO:0000259" key="1">
    <source>
        <dbReference type="Pfam" id="PF01642"/>
    </source>
</evidence>
<dbReference type="RefSeq" id="WP_040287995.1">
    <property type="nucleotide sequence ID" value="NZ_AFXZ01000009.1"/>
</dbReference>
<accession>G2EB17</accession>
<protein>
    <submittedName>
        <fullName evidence="2">Methylmalonyl-CoA mutase</fullName>
    </submittedName>
</protein>
<dbReference type="CDD" id="cd03677">
    <property type="entry name" value="MM_CoA_mutase_beta"/>
    <property type="match status" value="1"/>
</dbReference>
<evidence type="ECO:0000313" key="3">
    <source>
        <dbReference type="Proteomes" id="UP000003730"/>
    </source>
</evidence>
<dbReference type="SUPFAM" id="SSF51703">
    <property type="entry name" value="Cobalamin (vitamin B12)-dependent enzymes"/>
    <property type="match status" value="1"/>
</dbReference>
<name>G2EB17_9FLAO</name>
<dbReference type="STRING" id="1046627.BZARG_699"/>
<feature type="domain" description="Methylmalonyl-CoA mutase alpha/beta chain catalytic" evidence="1">
    <location>
        <begin position="106"/>
        <end position="418"/>
    </location>
</feature>
<dbReference type="PANTHER" id="PTHR48101">
    <property type="entry name" value="METHYLMALONYL-COA MUTASE, MITOCHONDRIAL-RELATED"/>
    <property type="match status" value="1"/>
</dbReference>
<dbReference type="Gene3D" id="3.20.20.240">
    <property type="entry name" value="Methylmalonyl-CoA mutase"/>
    <property type="match status" value="1"/>
</dbReference>
<dbReference type="Proteomes" id="UP000003730">
    <property type="component" value="Unassembled WGS sequence"/>
</dbReference>
<dbReference type="GO" id="GO:0031419">
    <property type="term" value="F:cobalamin binding"/>
    <property type="evidence" value="ECO:0007669"/>
    <property type="project" value="InterPro"/>
</dbReference>
<reference evidence="2 3" key="1">
    <citation type="journal article" date="2008" name="Int. J. Syst. Evol. Microbiol.">
        <title>Bizionia argentinensis sp. nov., isolated from surface marine water in Antarctica.</title>
        <authorList>
            <person name="Bercovich A."/>
            <person name="Vazquez S.C."/>
            <person name="Yankilevich P."/>
            <person name="Coria S.H."/>
            <person name="Foti M."/>
            <person name="Hernandez E."/>
            <person name="Vidal A."/>
            <person name="Ruberto L."/>
            <person name="Melo C."/>
            <person name="Marenssi S."/>
            <person name="Criscuolo M."/>
            <person name="Memoli M."/>
            <person name="Arguelles M."/>
            <person name="Mac Cormack W.P."/>
        </authorList>
    </citation>
    <scope>NUCLEOTIDE SEQUENCE [LARGE SCALE GENOMIC DNA]</scope>
    <source>
        <strain evidence="2 3">JUB59</strain>
    </source>
</reference>
<organism evidence="2 3">
    <name type="scientific">Bizionia argentinensis JUB59</name>
    <dbReference type="NCBI Taxonomy" id="1046627"/>
    <lineage>
        <taxon>Bacteria</taxon>
        <taxon>Pseudomonadati</taxon>
        <taxon>Bacteroidota</taxon>
        <taxon>Flavobacteriia</taxon>
        <taxon>Flavobacteriales</taxon>
        <taxon>Flavobacteriaceae</taxon>
        <taxon>Bizionia</taxon>
    </lineage>
</organism>
<sequence length="455" mass="51810">MTKPLFSMFPEVSAKEWKQKIQADLKGADYNETLIWKSNEGINVKPFYHQDTLENVTTKAIPNTDWNICETIFAQHTDVANGIAVNALKNGAESIKFIIPNETVSVEKLLKNIDLNKTTVFLELQFLSEAFIKNIQDIVADKNLIIQNDIIGNLARSGNWFSNLKADHDTFTAIAKHTNTLTVDTVLYQNAGANMVQQLAYGLAHINEYFNHLNDLLSPSEKQSFKPVFEIAVGSNYFFEIAKIRALRVLYQALATDYGFHAECHIYAIPTKRNKTIYDYNTNLLRTTTECMSAILGGANTIYNMPYDAIYHKNNEFGDRIARNQLLILKNESYFNRVKNPSEGSYYIETLTDQLAQKGLDLFKDIEANGGFLKQLKEGIIQRKIKESAAKEQEQFDAGKIILLGTNMHPNTTDRMANDLELFPFVKTNARKTLLEPIIERRLAEKIEQDRLKTE</sequence>
<dbReference type="InterPro" id="IPR016176">
    <property type="entry name" value="Cbl-dep_enz_cat"/>
</dbReference>
<dbReference type="eggNOG" id="COG1884">
    <property type="taxonomic scope" value="Bacteria"/>
</dbReference>
<dbReference type="InterPro" id="IPR006099">
    <property type="entry name" value="MeMalonylCoA_mutase_a/b_cat"/>
</dbReference>
<dbReference type="OrthoDB" id="9762378at2"/>
<dbReference type="Pfam" id="PF01642">
    <property type="entry name" value="MM_CoA_mutase"/>
    <property type="match status" value="1"/>
</dbReference>
<evidence type="ECO:0000313" key="2">
    <source>
        <dbReference type="EMBL" id="EGV44276.2"/>
    </source>
</evidence>
<dbReference type="PANTHER" id="PTHR48101:SF1">
    <property type="entry name" value="METHYLMALONYL-COA MUTASE, LARGE SUBUNIT"/>
    <property type="match status" value="1"/>
</dbReference>
<proteinExistence type="predicted"/>
<dbReference type="GO" id="GO:0016866">
    <property type="term" value="F:intramolecular transferase activity"/>
    <property type="evidence" value="ECO:0007669"/>
    <property type="project" value="InterPro"/>
</dbReference>
<gene>
    <name evidence="2" type="ORF">BZARG_699</name>
</gene>
<dbReference type="AlphaFoldDB" id="G2EB17"/>
<keyword evidence="3" id="KW-1185">Reference proteome</keyword>
<comment type="caution">
    <text evidence="2">The sequence shown here is derived from an EMBL/GenBank/DDBJ whole genome shotgun (WGS) entry which is preliminary data.</text>
</comment>
<dbReference type="PATRIC" id="fig|1046627.3.peg.733"/>
<dbReference type="EMBL" id="AFXZ01000009">
    <property type="protein sequence ID" value="EGV44276.2"/>
    <property type="molecule type" value="Genomic_DNA"/>
</dbReference>